<reference evidence="12 13" key="1">
    <citation type="submission" date="2018-07" db="EMBL/GenBank/DDBJ databases">
        <title>Whole genome Sequencing of Pseudoxanthomonas gei KCTC 32298 (T).</title>
        <authorList>
            <person name="Kumar S."/>
            <person name="Bansal K."/>
            <person name="Kaur A."/>
            <person name="Patil P."/>
            <person name="Sharma S."/>
            <person name="Patil P.B."/>
        </authorList>
    </citation>
    <scope>NUCLEOTIDE SEQUENCE [LARGE SCALE GENOMIC DNA]</scope>
    <source>
        <strain evidence="12 13">KCTC 32298</strain>
    </source>
</reference>
<dbReference type="NCBIfam" id="TIGR01352">
    <property type="entry name" value="tonB_Cterm"/>
    <property type="match status" value="1"/>
</dbReference>
<sequence>MASPHGVFLDSIGTPQAVNGLPILPQSGHSALRGCGDAGMRMRMQVMLAVGLMALMTALAPTGGALATPVADADLGASLDISSRDLNPPRYPSEEARAGISGTTVLIIDVDASGAVNQVSVEKSSRNQNLDQAAMQAARTWRFNPGRQRGQAVAGRVRVPVQFDMGPEPALDMSLPLPAWDAAHPIITGAAECDEQLQRMLTCAKGRIPEAAFELMLRNADAMQRGLATLTVEQRQEIGRHCATNAEAAAANQRALGCIP</sequence>
<dbReference type="Gene3D" id="3.30.1150.10">
    <property type="match status" value="1"/>
</dbReference>
<feature type="domain" description="TonB C-terminal" evidence="11">
    <location>
        <begin position="76"/>
        <end position="172"/>
    </location>
</feature>
<name>A0ABX0AG88_9GAMM</name>
<dbReference type="InterPro" id="IPR037682">
    <property type="entry name" value="TonB_C"/>
</dbReference>
<evidence type="ECO:0000313" key="13">
    <source>
        <dbReference type="Proteomes" id="UP001429354"/>
    </source>
</evidence>
<evidence type="ECO:0000256" key="2">
    <source>
        <dbReference type="ARBA" id="ARBA00006555"/>
    </source>
</evidence>
<evidence type="ECO:0000256" key="4">
    <source>
        <dbReference type="ARBA" id="ARBA00022475"/>
    </source>
</evidence>
<keyword evidence="3" id="KW-0813">Transport</keyword>
<comment type="subcellular location">
    <subcellularLocation>
        <location evidence="1">Cell inner membrane</location>
        <topology evidence="1">Single-pass membrane protein</topology>
        <orientation evidence="1">Periplasmic side</orientation>
    </subcellularLocation>
</comment>
<evidence type="ECO:0000256" key="10">
    <source>
        <dbReference type="SAM" id="Phobius"/>
    </source>
</evidence>
<dbReference type="PROSITE" id="PS52015">
    <property type="entry name" value="TONB_CTD"/>
    <property type="match status" value="1"/>
</dbReference>
<organism evidence="12 13">
    <name type="scientific">Pseudoxanthomonas gei</name>
    <dbReference type="NCBI Taxonomy" id="1383030"/>
    <lineage>
        <taxon>Bacteria</taxon>
        <taxon>Pseudomonadati</taxon>
        <taxon>Pseudomonadota</taxon>
        <taxon>Gammaproteobacteria</taxon>
        <taxon>Lysobacterales</taxon>
        <taxon>Lysobacteraceae</taxon>
        <taxon>Pseudoxanthomonas</taxon>
    </lineage>
</organism>
<protein>
    <submittedName>
        <fullName evidence="12">Energy transducer TonB</fullName>
    </submittedName>
</protein>
<keyword evidence="13" id="KW-1185">Reference proteome</keyword>
<keyword evidence="4" id="KW-1003">Cell membrane</keyword>
<dbReference type="Proteomes" id="UP001429354">
    <property type="component" value="Unassembled WGS sequence"/>
</dbReference>
<evidence type="ECO:0000259" key="11">
    <source>
        <dbReference type="PROSITE" id="PS52015"/>
    </source>
</evidence>
<keyword evidence="7" id="KW-0653">Protein transport</keyword>
<proteinExistence type="inferred from homology"/>
<evidence type="ECO:0000256" key="7">
    <source>
        <dbReference type="ARBA" id="ARBA00022927"/>
    </source>
</evidence>
<dbReference type="PANTHER" id="PTHR33446">
    <property type="entry name" value="PROTEIN TONB-RELATED"/>
    <property type="match status" value="1"/>
</dbReference>
<comment type="caution">
    <text evidence="12">The sequence shown here is derived from an EMBL/GenBank/DDBJ whole genome shotgun (WGS) entry which is preliminary data.</text>
</comment>
<dbReference type="EMBL" id="QOVG01000010">
    <property type="protein sequence ID" value="NDK39888.1"/>
    <property type="molecule type" value="Genomic_DNA"/>
</dbReference>
<feature type="transmembrane region" description="Helical" evidence="10">
    <location>
        <begin position="46"/>
        <end position="67"/>
    </location>
</feature>
<keyword evidence="9 10" id="KW-0472">Membrane</keyword>
<evidence type="ECO:0000256" key="9">
    <source>
        <dbReference type="ARBA" id="ARBA00023136"/>
    </source>
</evidence>
<evidence type="ECO:0000256" key="3">
    <source>
        <dbReference type="ARBA" id="ARBA00022448"/>
    </source>
</evidence>
<dbReference type="Pfam" id="PF03544">
    <property type="entry name" value="TonB_C"/>
    <property type="match status" value="1"/>
</dbReference>
<evidence type="ECO:0000256" key="1">
    <source>
        <dbReference type="ARBA" id="ARBA00004383"/>
    </source>
</evidence>
<gene>
    <name evidence="12" type="ORF">DT603_13675</name>
</gene>
<keyword evidence="8 10" id="KW-1133">Transmembrane helix</keyword>
<evidence type="ECO:0000256" key="6">
    <source>
        <dbReference type="ARBA" id="ARBA00022692"/>
    </source>
</evidence>
<keyword evidence="6 10" id="KW-0812">Transmembrane</keyword>
<comment type="similarity">
    <text evidence="2">Belongs to the TonB family.</text>
</comment>
<accession>A0ABX0AG88</accession>
<dbReference type="InterPro" id="IPR051045">
    <property type="entry name" value="TonB-dependent_transducer"/>
</dbReference>
<evidence type="ECO:0000256" key="5">
    <source>
        <dbReference type="ARBA" id="ARBA00022519"/>
    </source>
</evidence>
<keyword evidence="5" id="KW-0997">Cell inner membrane</keyword>
<dbReference type="InterPro" id="IPR006260">
    <property type="entry name" value="TonB/TolA_C"/>
</dbReference>
<dbReference type="SUPFAM" id="SSF74653">
    <property type="entry name" value="TolA/TonB C-terminal domain"/>
    <property type="match status" value="1"/>
</dbReference>
<evidence type="ECO:0000313" key="12">
    <source>
        <dbReference type="EMBL" id="NDK39888.1"/>
    </source>
</evidence>
<evidence type="ECO:0000256" key="8">
    <source>
        <dbReference type="ARBA" id="ARBA00022989"/>
    </source>
</evidence>
<dbReference type="PANTHER" id="PTHR33446:SF2">
    <property type="entry name" value="PROTEIN TONB"/>
    <property type="match status" value="1"/>
</dbReference>